<feature type="region of interest" description="Disordered" evidence="5">
    <location>
        <begin position="22"/>
        <end position="47"/>
    </location>
</feature>
<dbReference type="EMBL" id="JBBXJM010000004">
    <property type="protein sequence ID" value="KAL1408983.1"/>
    <property type="molecule type" value="Genomic_DNA"/>
</dbReference>
<proteinExistence type="inferred from homology"/>
<dbReference type="GeneID" id="95986845"/>
<reference evidence="6 7" key="1">
    <citation type="submission" date="2023-08" db="EMBL/GenBank/DDBJ databases">
        <title>Annotated Genome Sequence of Vanrija albida AlHP1.</title>
        <authorList>
            <person name="Herzog R."/>
        </authorList>
    </citation>
    <scope>NUCLEOTIDE SEQUENCE [LARGE SCALE GENOMIC DNA]</scope>
    <source>
        <strain evidence="6 7">AlHP1</strain>
    </source>
</reference>
<evidence type="ECO:0008006" key="8">
    <source>
        <dbReference type="Google" id="ProtNLM"/>
    </source>
</evidence>
<keyword evidence="7" id="KW-1185">Reference proteome</keyword>
<sequence length="381" mass="41968">MDSRLAFLNTPPPKAKAAAKAAAATNGTNGTGAATNGTDAPATSAPQRHNFEHKRAGAQGTAIVDYWPARHGVDLPPEHVLVFIPGNPGLADYYHKFLNNLYDQLPDSYAILTASHVGGDPSVKAPEEPLNIYQMTTTKVEFVEALQTSLAHWSKEHGADKPKVSISAHSMGTWMTVELLKRLRGIHAAYLLFPTLGWISNSHNGWKLWPIFHRPIRSAIPYLSHIAPYLPAYKRLPSPTQKLVSSFETIKHVLHLGHSEMEIIRTPDQAFYLEQRNQPEGRGVYGLWSAGSLDGWVGSDGPLIQSWLGEKRAQTIQAPHAFCISTRHSKSVADHVARWMLGSKHPDADPGRVHSVENGTTKAKTRKRNGKSRSKSTPYSR</sequence>
<evidence type="ECO:0000256" key="2">
    <source>
        <dbReference type="ARBA" id="ARBA00008300"/>
    </source>
</evidence>
<evidence type="ECO:0000256" key="3">
    <source>
        <dbReference type="ARBA" id="ARBA00022677"/>
    </source>
</evidence>
<dbReference type="RefSeq" id="XP_069208927.1">
    <property type="nucleotide sequence ID" value="XM_069354285.1"/>
</dbReference>
<comment type="similarity">
    <text evidence="2">Belongs to the AB hydrolase superfamily. LDAH family.</text>
</comment>
<evidence type="ECO:0000256" key="5">
    <source>
        <dbReference type="SAM" id="MobiDB-lite"/>
    </source>
</evidence>
<keyword evidence="3" id="KW-0551">Lipid droplet</keyword>
<comment type="subcellular location">
    <subcellularLocation>
        <location evidence="1">Lipid droplet</location>
    </subcellularLocation>
</comment>
<keyword evidence="4" id="KW-0378">Hydrolase</keyword>
<evidence type="ECO:0000256" key="4">
    <source>
        <dbReference type="ARBA" id="ARBA00022801"/>
    </source>
</evidence>
<dbReference type="PANTHER" id="PTHR13390:SF0">
    <property type="entry name" value="LIPID DROPLET-ASSOCIATED HYDROLASE"/>
    <property type="match status" value="1"/>
</dbReference>
<accession>A0ABR3Q2L9</accession>
<protein>
    <recommendedName>
        <fullName evidence="8">AB hydrolase-1 domain-containing protein</fullName>
    </recommendedName>
</protein>
<comment type="caution">
    <text evidence="6">The sequence shown here is derived from an EMBL/GenBank/DDBJ whole genome shotgun (WGS) entry which is preliminary data.</text>
</comment>
<feature type="compositionally biased region" description="Low complexity" evidence="5">
    <location>
        <begin position="22"/>
        <end position="43"/>
    </location>
</feature>
<dbReference type="Gene3D" id="3.40.50.1820">
    <property type="entry name" value="alpha/beta hydrolase"/>
    <property type="match status" value="1"/>
</dbReference>
<name>A0ABR3Q2L9_9TREE</name>
<evidence type="ECO:0000313" key="6">
    <source>
        <dbReference type="EMBL" id="KAL1408983.1"/>
    </source>
</evidence>
<feature type="compositionally biased region" description="Basic and acidic residues" evidence="5">
    <location>
        <begin position="344"/>
        <end position="355"/>
    </location>
</feature>
<dbReference type="InterPro" id="IPR029058">
    <property type="entry name" value="AB_hydrolase_fold"/>
</dbReference>
<dbReference type="Proteomes" id="UP001565368">
    <property type="component" value="Unassembled WGS sequence"/>
</dbReference>
<dbReference type="InterPro" id="IPR019363">
    <property type="entry name" value="LDAH"/>
</dbReference>
<feature type="region of interest" description="Disordered" evidence="5">
    <location>
        <begin position="343"/>
        <end position="381"/>
    </location>
</feature>
<dbReference type="Pfam" id="PF10230">
    <property type="entry name" value="LIDHydrolase"/>
    <property type="match status" value="1"/>
</dbReference>
<evidence type="ECO:0000256" key="1">
    <source>
        <dbReference type="ARBA" id="ARBA00004502"/>
    </source>
</evidence>
<feature type="compositionally biased region" description="Basic residues" evidence="5">
    <location>
        <begin position="363"/>
        <end position="374"/>
    </location>
</feature>
<dbReference type="SUPFAM" id="SSF53474">
    <property type="entry name" value="alpha/beta-Hydrolases"/>
    <property type="match status" value="1"/>
</dbReference>
<gene>
    <name evidence="6" type="ORF">Q8F55_005802</name>
</gene>
<evidence type="ECO:0000313" key="7">
    <source>
        <dbReference type="Proteomes" id="UP001565368"/>
    </source>
</evidence>
<organism evidence="6 7">
    <name type="scientific">Vanrija albida</name>
    <dbReference type="NCBI Taxonomy" id="181172"/>
    <lineage>
        <taxon>Eukaryota</taxon>
        <taxon>Fungi</taxon>
        <taxon>Dikarya</taxon>
        <taxon>Basidiomycota</taxon>
        <taxon>Agaricomycotina</taxon>
        <taxon>Tremellomycetes</taxon>
        <taxon>Trichosporonales</taxon>
        <taxon>Trichosporonaceae</taxon>
        <taxon>Vanrija</taxon>
    </lineage>
</organism>
<dbReference type="PANTHER" id="PTHR13390">
    <property type="entry name" value="LIPASE"/>
    <property type="match status" value="1"/>
</dbReference>